<sequence>VPPNYGGLEGMELEGIIDSNWNEIINSSDDMSFSESLLHGISAYGFEKHSAIQERAILCISGYDETAQAQSGTGKTATFFISILQHIELDLSDFFYFRLVKER</sequence>
<proteinExistence type="predicted"/>
<dbReference type="GO" id="GO:0003676">
    <property type="term" value="F:nucleic acid binding"/>
    <property type="evidence" value="ECO:0007669"/>
    <property type="project" value="InterPro"/>
</dbReference>
<reference evidence="2" key="1">
    <citation type="journal article" date="2019" name="bioRxiv">
        <title>Long live the king: chromosome-level assembly of the lion (Panthera leo) using linked-read, Hi-C, and long read data.</title>
        <authorList>
            <person name="Armstrong E.E."/>
            <person name="Taylor R.W."/>
            <person name="Miller D.E."/>
            <person name="Kaelin C."/>
            <person name="Barsh G."/>
            <person name="Hadly E.A."/>
            <person name="Petrov D."/>
        </authorList>
    </citation>
    <scope>NUCLEOTIDE SEQUENCE [LARGE SCALE GENOMIC DNA]</scope>
</reference>
<reference evidence="2" key="3">
    <citation type="submission" date="2025-09" db="UniProtKB">
        <authorList>
            <consortium name="Ensembl"/>
        </authorList>
    </citation>
    <scope>IDENTIFICATION</scope>
</reference>
<dbReference type="InterPro" id="IPR027417">
    <property type="entry name" value="P-loop_NTPase"/>
</dbReference>
<dbReference type="Gene3D" id="3.40.50.300">
    <property type="entry name" value="P-loop containing nucleotide triphosphate hydrolases"/>
    <property type="match status" value="1"/>
</dbReference>
<dbReference type="AlphaFoldDB" id="A0A8C8X972"/>
<reference evidence="2" key="2">
    <citation type="submission" date="2025-08" db="UniProtKB">
        <authorList>
            <consortium name="Ensembl"/>
        </authorList>
    </citation>
    <scope>IDENTIFICATION</scope>
</reference>
<dbReference type="InterPro" id="IPR011545">
    <property type="entry name" value="DEAD/DEAH_box_helicase_dom"/>
</dbReference>
<accession>A0A8C8X972</accession>
<protein>
    <recommendedName>
        <fullName evidence="1">DEAD/DEAH-box helicase domain-containing protein</fullName>
    </recommendedName>
</protein>
<dbReference type="GO" id="GO:0005524">
    <property type="term" value="F:ATP binding"/>
    <property type="evidence" value="ECO:0007669"/>
    <property type="project" value="InterPro"/>
</dbReference>
<organism evidence="2 3">
    <name type="scientific">Panthera leo</name>
    <name type="common">Lion</name>
    <dbReference type="NCBI Taxonomy" id="9689"/>
    <lineage>
        <taxon>Eukaryota</taxon>
        <taxon>Metazoa</taxon>
        <taxon>Chordata</taxon>
        <taxon>Craniata</taxon>
        <taxon>Vertebrata</taxon>
        <taxon>Euteleostomi</taxon>
        <taxon>Mammalia</taxon>
        <taxon>Eutheria</taxon>
        <taxon>Laurasiatheria</taxon>
        <taxon>Carnivora</taxon>
        <taxon>Feliformia</taxon>
        <taxon>Felidae</taxon>
        <taxon>Pantherinae</taxon>
        <taxon>Panthera</taxon>
    </lineage>
</organism>
<dbReference type="OMA" id="NDTDGME"/>
<dbReference type="Proteomes" id="UP000694399">
    <property type="component" value="Chromosome D4"/>
</dbReference>
<feature type="domain" description="DEAD/DEAH-box helicase" evidence="1">
    <location>
        <begin position="51"/>
        <end position="88"/>
    </location>
</feature>
<dbReference type="SUPFAM" id="SSF52540">
    <property type="entry name" value="P-loop containing nucleoside triphosphate hydrolases"/>
    <property type="match status" value="1"/>
</dbReference>
<evidence type="ECO:0000313" key="2">
    <source>
        <dbReference type="Ensembl" id="ENSPLOP00000014295.1"/>
    </source>
</evidence>
<name>A0A8C8X972_PANLE</name>
<dbReference type="GeneTree" id="ENSGT00940000153889"/>
<keyword evidence="3" id="KW-1185">Reference proteome</keyword>
<evidence type="ECO:0000259" key="1">
    <source>
        <dbReference type="Pfam" id="PF00270"/>
    </source>
</evidence>
<dbReference type="Pfam" id="PF00270">
    <property type="entry name" value="DEAD"/>
    <property type="match status" value="1"/>
</dbReference>
<evidence type="ECO:0000313" key="3">
    <source>
        <dbReference type="Proteomes" id="UP000694399"/>
    </source>
</evidence>
<dbReference type="Ensembl" id="ENSPLOT00000015850.1">
    <property type="protein sequence ID" value="ENSPLOP00000014295.1"/>
    <property type="gene ID" value="ENSPLOG00000010487.1"/>
</dbReference>